<evidence type="ECO:0000259" key="10">
    <source>
        <dbReference type="PROSITE" id="PS50968"/>
    </source>
</evidence>
<evidence type="ECO:0000256" key="8">
    <source>
        <dbReference type="ARBA" id="ARBA00083110"/>
    </source>
</evidence>
<dbReference type="Gene3D" id="4.10.320.10">
    <property type="entry name" value="E3-binding domain"/>
    <property type="match status" value="1"/>
</dbReference>
<feature type="domain" description="Peripheral subunit-binding (PSBD)" evidence="11">
    <location>
        <begin position="169"/>
        <end position="210"/>
    </location>
</feature>
<keyword evidence="3" id="KW-0450">Lipoyl</keyword>
<dbReference type="GO" id="GO:0045254">
    <property type="term" value="C:pyruvate dehydrogenase complex"/>
    <property type="evidence" value="ECO:0007669"/>
    <property type="project" value="InterPro"/>
</dbReference>
<feature type="compositionally biased region" description="Basic and acidic residues" evidence="9">
    <location>
        <begin position="117"/>
        <end position="147"/>
    </location>
</feature>
<evidence type="ECO:0000256" key="6">
    <source>
        <dbReference type="ARBA" id="ARBA00059875"/>
    </source>
</evidence>
<dbReference type="PANTHER" id="PTHR23151:SF82">
    <property type="entry name" value="PYRUVATE DEHYDROGENASE COMPLEX PROTEIN X COMPONENT, MITOCHONDRIAL"/>
    <property type="match status" value="1"/>
</dbReference>
<dbReference type="InterPro" id="IPR045257">
    <property type="entry name" value="E2/Pdx1"/>
</dbReference>
<keyword evidence="13" id="KW-1185">Reference proteome</keyword>
<dbReference type="RefSeq" id="XP_064856056.1">
    <property type="nucleotide sequence ID" value="XM_064999984.1"/>
</dbReference>
<keyword evidence="4" id="KW-0809">Transit peptide</keyword>
<evidence type="ECO:0000259" key="11">
    <source>
        <dbReference type="PROSITE" id="PS51826"/>
    </source>
</evidence>
<comment type="subcellular location">
    <subcellularLocation>
        <location evidence="1">Mitochondrion matrix</location>
    </subcellularLocation>
</comment>
<dbReference type="InterPro" id="IPR036625">
    <property type="entry name" value="E3-bd_dom_sf"/>
</dbReference>
<comment type="subunit">
    <text evidence="7">Eukaryotic pyruvate dehydrogenase (PDH) complexes are organized as a core consisting of the oligomeric dihydrolipoamide acetyl-transferase (E2), around which are arranged multiple copies of pyruvate dehydrogenase (E1), dihydrolipoamide dehydrogenase (E3) and protein X (E3BP) bound by non-covalent bonds.</text>
</comment>
<dbReference type="GO" id="GO:0005759">
    <property type="term" value="C:mitochondrial matrix"/>
    <property type="evidence" value="ECO:0007669"/>
    <property type="project" value="UniProtKB-SubCell"/>
</dbReference>
<dbReference type="PROSITE" id="PS50968">
    <property type="entry name" value="BIOTINYL_LIPOYL"/>
    <property type="match status" value="1"/>
</dbReference>
<name>A0AAV5QX49_9ASCO</name>
<feature type="region of interest" description="Disordered" evidence="9">
    <location>
        <begin position="117"/>
        <end position="154"/>
    </location>
</feature>
<evidence type="ECO:0000256" key="9">
    <source>
        <dbReference type="SAM" id="MobiDB-lite"/>
    </source>
</evidence>
<organism evidence="12 13">
    <name type="scientific">Saccharomycopsis crataegensis</name>
    <dbReference type="NCBI Taxonomy" id="43959"/>
    <lineage>
        <taxon>Eukaryota</taxon>
        <taxon>Fungi</taxon>
        <taxon>Dikarya</taxon>
        <taxon>Ascomycota</taxon>
        <taxon>Saccharomycotina</taxon>
        <taxon>Saccharomycetes</taxon>
        <taxon>Saccharomycopsidaceae</taxon>
        <taxon>Saccharomycopsis</taxon>
    </lineage>
</organism>
<accession>A0AAV5QX49</accession>
<feature type="region of interest" description="Disordered" evidence="9">
    <location>
        <begin position="242"/>
        <end position="265"/>
    </location>
</feature>
<protein>
    <recommendedName>
        <fullName evidence="8">Dihydrolipoamide dehydrogenase-binding protein of pyruvate dehydrogenase complex</fullName>
    </recommendedName>
</protein>
<dbReference type="InterPro" id="IPR004167">
    <property type="entry name" value="PSBD"/>
</dbReference>
<dbReference type="Proteomes" id="UP001360560">
    <property type="component" value="Unassembled WGS sequence"/>
</dbReference>
<evidence type="ECO:0000256" key="4">
    <source>
        <dbReference type="ARBA" id="ARBA00022946"/>
    </source>
</evidence>
<comment type="similarity">
    <text evidence="2">Belongs to the 2-oxoacid dehydrogenase family.</text>
</comment>
<dbReference type="InterPro" id="IPR000089">
    <property type="entry name" value="Biotin_lipoyl"/>
</dbReference>
<proteinExistence type="inferred from homology"/>
<evidence type="ECO:0000256" key="3">
    <source>
        <dbReference type="ARBA" id="ARBA00022823"/>
    </source>
</evidence>
<dbReference type="FunFam" id="2.40.50.100:FF:000010">
    <property type="entry name" value="Acetyltransferase component of pyruvate dehydrogenase complex"/>
    <property type="match status" value="1"/>
</dbReference>
<feature type="domain" description="Lipoyl-binding" evidence="10">
    <location>
        <begin position="34"/>
        <end position="110"/>
    </location>
</feature>
<comment type="caution">
    <text evidence="12">The sequence shown here is derived from an EMBL/GenBank/DDBJ whole genome shotgun (WGS) entry which is preliminary data.</text>
</comment>
<feature type="compositionally biased region" description="Low complexity" evidence="9">
    <location>
        <begin position="242"/>
        <end position="259"/>
    </location>
</feature>
<dbReference type="Gene3D" id="2.40.50.100">
    <property type="match status" value="1"/>
</dbReference>
<dbReference type="GeneID" id="90077049"/>
<dbReference type="Pfam" id="PF00364">
    <property type="entry name" value="Biotin_lipoyl"/>
    <property type="match status" value="1"/>
</dbReference>
<dbReference type="AlphaFoldDB" id="A0AAV5QX49"/>
<evidence type="ECO:0000313" key="13">
    <source>
        <dbReference type="Proteomes" id="UP001360560"/>
    </source>
</evidence>
<dbReference type="CDD" id="cd06849">
    <property type="entry name" value="lipoyl_domain"/>
    <property type="match status" value="1"/>
</dbReference>
<gene>
    <name evidence="12" type="ORF">DASC09_064000</name>
</gene>
<comment type="function">
    <text evidence="6">Required for anchoring dihydrolipoamide dehydrogenase (E3) to the dihydrolipoamide transacetylase (E2) core of the pyruvate dehydrogenase complexes of eukaryotes. This specific binding is essential for a functional PDH complex.</text>
</comment>
<dbReference type="PANTHER" id="PTHR23151">
    <property type="entry name" value="DIHYDROLIPOAMIDE ACETYL/SUCCINYL-TRANSFERASE-RELATED"/>
    <property type="match status" value="1"/>
</dbReference>
<evidence type="ECO:0000313" key="12">
    <source>
        <dbReference type="EMBL" id="GMM39061.1"/>
    </source>
</evidence>
<dbReference type="FunFam" id="4.10.320.10:FF:000017">
    <property type="entry name" value="Pyruvate dehydrogenase complex protein X component, mitochondrial"/>
    <property type="match status" value="1"/>
</dbReference>
<evidence type="ECO:0000256" key="5">
    <source>
        <dbReference type="ARBA" id="ARBA00023128"/>
    </source>
</evidence>
<dbReference type="PROSITE" id="PS51826">
    <property type="entry name" value="PSBD"/>
    <property type="match status" value="1"/>
</dbReference>
<evidence type="ECO:0000256" key="1">
    <source>
        <dbReference type="ARBA" id="ARBA00004305"/>
    </source>
</evidence>
<sequence>MFSVRAFSRASTGVVRFQNVNVRLFHASVLRAAATKFGMPAMSPTMDKGGVVEWKFKEGEAYSSGDVLLEVETDKAQIDVEAQDDGILAKILLPNGSKDIPVGRTIAYLAEPEDDISKLEFPKEEATEAPKKQEPKKQEPKKPETAPKKASKPISAEAGIFNKANPSQTLFPSVSTLLESNGISKEDALEKIEATGPNGRLLKGDVLFYLGKISKESAGAIATYFKAHEKLDLSNIQGAPIKAESSDSATEAKSSSDAAVPAKPSIPEPKVIKQSFDLSSIVELREASLGKVKPFTIYEFVSEAVKKSQTYALQRHPVKSDFYDDLFEDIISIPSRVDRFKVNFKINQPESKVTPSVGQPSIFDLLTEVKSAPSTESHETPTVEVELVINEQVADAEEKAKLFMKKFDEFVNVT</sequence>
<dbReference type="SUPFAM" id="SSF47005">
    <property type="entry name" value="Peripheral subunit-binding domain of 2-oxo acid dehydrogenase complex"/>
    <property type="match status" value="1"/>
</dbReference>
<dbReference type="GO" id="GO:0004742">
    <property type="term" value="F:dihydrolipoyllysine-residue acetyltransferase activity"/>
    <property type="evidence" value="ECO:0007669"/>
    <property type="project" value="TreeGrafter"/>
</dbReference>
<dbReference type="SUPFAM" id="SSF51230">
    <property type="entry name" value="Single hybrid motif"/>
    <property type="match status" value="1"/>
</dbReference>
<dbReference type="EMBL" id="BTFZ01000020">
    <property type="protein sequence ID" value="GMM39061.1"/>
    <property type="molecule type" value="Genomic_DNA"/>
</dbReference>
<evidence type="ECO:0000256" key="2">
    <source>
        <dbReference type="ARBA" id="ARBA00007317"/>
    </source>
</evidence>
<evidence type="ECO:0000256" key="7">
    <source>
        <dbReference type="ARBA" id="ARBA00065810"/>
    </source>
</evidence>
<reference evidence="12 13" key="1">
    <citation type="journal article" date="2023" name="Elife">
        <title>Identification of key yeast species and microbe-microbe interactions impacting larval growth of Drosophila in the wild.</title>
        <authorList>
            <person name="Mure A."/>
            <person name="Sugiura Y."/>
            <person name="Maeda R."/>
            <person name="Honda K."/>
            <person name="Sakurai N."/>
            <person name="Takahashi Y."/>
            <person name="Watada M."/>
            <person name="Katoh T."/>
            <person name="Gotoh A."/>
            <person name="Gotoh Y."/>
            <person name="Taniguchi I."/>
            <person name="Nakamura K."/>
            <person name="Hayashi T."/>
            <person name="Katayama T."/>
            <person name="Uemura T."/>
            <person name="Hattori Y."/>
        </authorList>
    </citation>
    <scope>NUCLEOTIDE SEQUENCE [LARGE SCALE GENOMIC DNA]</scope>
    <source>
        <strain evidence="12 13">SC-9</strain>
    </source>
</reference>
<dbReference type="InterPro" id="IPR011053">
    <property type="entry name" value="Single_hybrid_motif"/>
</dbReference>
<dbReference type="GO" id="GO:0006086">
    <property type="term" value="P:pyruvate decarboxylation to acetyl-CoA"/>
    <property type="evidence" value="ECO:0007669"/>
    <property type="project" value="InterPro"/>
</dbReference>
<keyword evidence="5" id="KW-0496">Mitochondrion</keyword>